<dbReference type="RefSeq" id="WP_144334375.1">
    <property type="nucleotide sequence ID" value="NZ_VLPL01000010.1"/>
</dbReference>
<dbReference type="OrthoDB" id="1122172at2"/>
<accession>A0A556MJB5</accession>
<evidence type="ECO:0000256" key="1">
    <source>
        <dbReference type="SAM" id="MobiDB-lite"/>
    </source>
</evidence>
<evidence type="ECO:0008006" key="4">
    <source>
        <dbReference type="Google" id="ProtNLM"/>
    </source>
</evidence>
<gene>
    <name evidence="2" type="ORF">FO442_16765</name>
</gene>
<proteinExistence type="predicted"/>
<dbReference type="AlphaFoldDB" id="A0A556MJB5"/>
<organism evidence="2 3">
    <name type="scientific">Fluviicola chungangensis</name>
    <dbReference type="NCBI Taxonomy" id="2597671"/>
    <lineage>
        <taxon>Bacteria</taxon>
        <taxon>Pseudomonadati</taxon>
        <taxon>Bacteroidota</taxon>
        <taxon>Flavobacteriia</taxon>
        <taxon>Flavobacteriales</taxon>
        <taxon>Crocinitomicaceae</taxon>
        <taxon>Fluviicola</taxon>
    </lineage>
</organism>
<feature type="compositionally biased region" description="Acidic residues" evidence="1">
    <location>
        <begin position="71"/>
        <end position="118"/>
    </location>
</feature>
<evidence type="ECO:0000313" key="2">
    <source>
        <dbReference type="EMBL" id="TSJ39959.1"/>
    </source>
</evidence>
<sequence length="118" mass="13270">MSKKKSIISYDKLNIDQKKQLLIAFPEGFSGSTTKMTNPITGEVFDSLLWETDEIIYLVKLPKVTLKSPSVDDDDDEDFEDDFDSADAKGDEEEDVADDDDDDSYDDAPDEGDDEDED</sequence>
<evidence type="ECO:0000313" key="3">
    <source>
        <dbReference type="Proteomes" id="UP000316008"/>
    </source>
</evidence>
<dbReference type="EMBL" id="VLPL01000010">
    <property type="protein sequence ID" value="TSJ39959.1"/>
    <property type="molecule type" value="Genomic_DNA"/>
</dbReference>
<comment type="caution">
    <text evidence="2">The sequence shown here is derived from an EMBL/GenBank/DDBJ whole genome shotgun (WGS) entry which is preliminary data.</text>
</comment>
<protein>
    <recommendedName>
        <fullName evidence="4">DNA primase</fullName>
    </recommendedName>
</protein>
<reference evidence="2 3" key="1">
    <citation type="submission" date="2019-07" db="EMBL/GenBank/DDBJ databases">
        <authorList>
            <person name="Huq M.A."/>
        </authorList>
    </citation>
    <scope>NUCLEOTIDE SEQUENCE [LARGE SCALE GENOMIC DNA]</scope>
    <source>
        <strain evidence="2 3">MAH-3</strain>
    </source>
</reference>
<keyword evidence="3" id="KW-1185">Reference proteome</keyword>
<feature type="region of interest" description="Disordered" evidence="1">
    <location>
        <begin position="67"/>
        <end position="118"/>
    </location>
</feature>
<dbReference type="Proteomes" id="UP000316008">
    <property type="component" value="Unassembled WGS sequence"/>
</dbReference>
<name>A0A556MJB5_9FLAO</name>